<dbReference type="CDD" id="cd00671">
    <property type="entry name" value="ArgRS_core"/>
    <property type="match status" value="1"/>
</dbReference>
<evidence type="ECO:0000256" key="11">
    <source>
        <dbReference type="ARBA" id="ARBA00023146"/>
    </source>
</evidence>
<dbReference type="InterPro" id="IPR035684">
    <property type="entry name" value="ArgRS_core"/>
</dbReference>
<evidence type="ECO:0000256" key="3">
    <source>
        <dbReference type="ARBA" id="ARBA00011245"/>
    </source>
</evidence>
<dbReference type="SUPFAM" id="SSF52374">
    <property type="entry name" value="Nucleotidylyl transferase"/>
    <property type="match status" value="1"/>
</dbReference>
<evidence type="ECO:0000256" key="4">
    <source>
        <dbReference type="ARBA" id="ARBA00012837"/>
    </source>
</evidence>
<keyword evidence="9 14" id="KW-0067">ATP-binding</keyword>
<evidence type="ECO:0000256" key="9">
    <source>
        <dbReference type="ARBA" id="ARBA00022840"/>
    </source>
</evidence>
<reference evidence="16" key="1">
    <citation type="journal article" date="2020" name="mSystems">
        <title>Genome- and Community-Level Interaction Insights into Carbon Utilization and Element Cycling Functions of Hydrothermarchaeota in Hydrothermal Sediment.</title>
        <authorList>
            <person name="Zhou Z."/>
            <person name="Liu Y."/>
            <person name="Xu W."/>
            <person name="Pan J."/>
            <person name="Luo Z.H."/>
            <person name="Li M."/>
        </authorList>
    </citation>
    <scope>NUCLEOTIDE SEQUENCE [LARGE SCALE GENOMIC DNA]</scope>
    <source>
        <strain evidence="16">HyVt-233</strain>
    </source>
</reference>
<comment type="similarity">
    <text evidence="2 14">Belongs to the class-I aminoacyl-tRNA synthetase family.</text>
</comment>
<evidence type="ECO:0000256" key="2">
    <source>
        <dbReference type="ARBA" id="ARBA00005594"/>
    </source>
</evidence>
<dbReference type="EMBL" id="DRBS01000367">
    <property type="protein sequence ID" value="HDD45170.1"/>
    <property type="molecule type" value="Genomic_DNA"/>
</dbReference>
<evidence type="ECO:0000256" key="10">
    <source>
        <dbReference type="ARBA" id="ARBA00022917"/>
    </source>
</evidence>
<dbReference type="GO" id="GO:0004814">
    <property type="term" value="F:arginine-tRNA ligase activity"/>
    <property type="evidence" value="ECO:0007669"/>
    <property type="project" value="UniProtKB-UniRule"/>
</dbReference>
<name>A0A7C0Y8J7_DESA2</name>
<proteinExistence type="inferred from homology"/>
<evidence type="ECO:0000313" key="16">
    <source>
        <dbReference type="EMBL" id="HDD45170.1"/>
    </source>
</evidence>
<accession>A0A7C0Y8J7</accession>
<feature type="non-terminal residue" evidence="16">
    <location>
        <position position="1"/>
    </location>
</feature>
<dbReference type="Proteomes" id="UP000886289">
    <property type="component" value="Unassembled WGS sequence"/>
</dbReference>
<dbReference type="PANTHER" id="PTHR11956">
    <property type="entry name" value="ARGINYL-TRNA SYNTHETASE"/>
    <property type="match status" value="1"/>
</dbReference>
<evidence type="ECO:0000256" key="1">
    <source>
        <dbReference type="ARBA" id="ARBA00004496"/>
    </source>
</evidence>
<dbReference type="Gene3D" id="1.10.730.10">
    <property type="entry name" value="Isoleucyl-tRNA Synthetase, Domain 1"/>
    <property type="match status" value="1"/>
</dbReference>
<keyword evidence="10 14" id="KW-0648">Protein biosynthesis</keyword>
<dbReference type="EC" id="6.1.1.19" evidence="4 13"/>
<dbReference type="InterPro" id="IPR008909">
    <property type="entry name" value="DALR_anticod-bd"/>
</dbReference>
<dbReference type="Pfam" id="PF05746">
    <property type="entry name" value="DALR_1"/>
    <property type="match status" value="1"/>
</dbReference>
<gene>
    <name evidence="16" type="ORF">ENG63_09985</name>
</gene>
<dbReference type="GO" id="GO:0005737">
    <property type="term" value="C:cytoplasm"/>
    <property type="evidence" value="ECO:0007669"/>
    <property type="project" value="UniProtKB-SubCell"/>
</dbReference>
<dbReference type="AlphaFoldDB" id="A0A7C0Y8J7"/>
<evidence type="ECO:0000256" key="12">
    <source>
        <dbReference type="ARBA" id="ARBA00049339"/>
    </source>
</evidence>
<dbReference type="FunFam" id="3.40.50.620:FF:000062">
    <property type="entry name" value="Arginine--tRNA ligase"/>
    <property type="match status" value="1"/>
</dbReference>
<comment type="subunit">
    <text evidence="3">Monomer.</text>
</comment>
<comment type="catalytic activity">
    <reaction evidence="12">
        <text>tRNA(Arg) + L-arginine + ATP = L-arginyl-tRNA(Arg) + AMP + diphosphate</text>
        <dbReference type="Rhea" id="RHEA:20301"/>
        <dbReference type="Rhea" id="RHEA-COMP:9658"/>
        <dbReference type="Rhea" id="RHEA-COMP:9673"/>
        <dbReference type="ChEBI" id="CHEBI:30616"/>
        <dbReference type="ChEBI" id="CHEBI:32682"/>
        <dbReference type="ChEBI" id="CHEBI:33019"/>
        <dbReference type="ChEBI" id="CHEBI:78442"/>
        <dbReference type="ChEBI" id="CHEBI:78513"/>
        <dbReference type="ChEBI" id="CHEBI:456215"/>
        <dbReference type="EC" id="6.1.1.19"/>
    </reaction>
</comment>
<dbReference type="Gene3D" id="3.40.50.620">
    <property type="entry name" value="HUPs"/>
    <property type="match status" value="1"/>
</dbReference>
<feature type="domain" description="DALR anticodon binding" evidence="15">
    <location>
        <begin position="323"/>
        <end position="443"/>
    </location>
</feature>
<dbReference type="InterPro" id="IPR001278">
    <property type="entry name" value="Arg-tRNA-ligase"/>
</dbReference>
<keyword evidence="6" id="KW-0963">Cytoplasm</keyword>
<keyword evidence="8 14" id="KW-0547">Nucleotide-binding</keyword>
<dbReference type="FunFam" id="1.10.730.10:FF:000008">
    <property type="entry name" value="Arginine--tRNA ligase"/>
    <property type="match status" value="1"/>
</dbReference>
<protein>
    <recommendedName>
        <fullName evidence="5 13">Arginine--tRNA ligase</fullName>
        <ecNumber evidence="4 13">6.1.1.19</ecNumber>
    </recommendedName>
</protein>
<comment type="caution">
    <text evidence="16">The sequence shown here is derived from an EMBL/GenBank/DDBJ whole genome shotgun (WGS) entry which is preliminary data.</text>
</comment>
<dbReference type="NCBIfam" id="TIGR00456">
    <property type="entry name" value="argS"/>
    <property type="match status" value="1"/>
</dbReference>
<keyword evidence="11 14" id="KW-0030">Aminoacyl-tRNA synthetase</keyword>
<dbReference type="PRINTS" id="PR01038">
    <property type="entry name" value="TRNASYNTHARG"/>
</dbReference>
<organism evidence="16">
    <name type="scientific">Desulfofervidus auxilii</name>
    <dbReference type="NCBI Taxonomy" id="1621989"/>
    <lineage>
        <taxon>Bacteria</taxon>
        <taxon>Pseudomonadati</taxon>
        <taxon>Thermodesulfobacteriota</taxon>
        <taxon>Candidatus Desulfofervidia</taxon>
        <taxon>Candidatus Desulfofervidales</taxon>
        <taxon>Candidatus Desulfofervidaceae</taxon>
        <taxon>Candidatus Desulfofervidus</taxon>
    </lineage>
</organism>
<keyword evidence="7 14" id="KW-0436">Ligase</keyword>
<comment type="subcellular location">
    <subcellularLocation>
        <location evidence="1">Cytoplasm</location>
    </subcellularLocation>
</comment>
<evidence type="ECO:0000256" key="14">
    <source>
        <dbReference type="RuleBase" id="RU363038"/>
    </source>
</evidence>
<dbReference type="Pfam" id="PF00750">
    <property type="entry name" value="tRNA-synt_1d"/>
    <property type="match status" value="1"/>
</dbReference>
<evidence type="ECO:0000256" key="13">
    <source>
        <dbReference type="NCBIfam" id="TIGR00456"/>
    </source>
</evidence>
<sequence>YGRSSKKGIKVILEFVSANPTGPLHIGHGRGAAVGDTLANILDFAGYEVFREYYINDVGNQMYILGKSVYLRYLELLGEKNKFPQDYYKGEYIKEIAREIYEKDGLKYKEMEEKKAIADLAEFASKKILKEIKKDLNNFGVSFDCWFSEKQLVNTGKITKLLQWFKEKKLVYSKDGALWFVSSKYGDEKDRVLVKANGNTTYFASDLAYHKDKLERGFDLIVNIWGADHHGYVPRIKAGIQAMGYDPTILKILLVQLVHLKRGGKPVAMSTRAGEFITLREVLEEVGKDAARFIFLTRSCDSHLEFDLEVAKQQTMENPVFYVQYAHARVCSIEEMAKEKGIVFPPLDQIDLTPLETQDEINLIKLLAKFPEVIEDAARTLEPHQIPYYLTELAGEFHRYYNHYRILGTPKEICAARFALAQAVKKVIKTGLNLLGVSAPEKM</sequence>
<evidence type="ECO:0000256" key="8">
    <source>
        <dbReference type="ARBA" id="ARBA00022741"/>
    </source>
</evidence>
<evidence type="ECO:0000256" key="7">
    <source>
        <dbReference type="ARBA" id="ARBA00022598"/>
    </source>
</evidence>
<dbReference type="PANTHER" id="PTHR11956:SF5">
    <property type="entry name" value="ARGININE--TRNA LIGASE, CYTOPLASMIC"/>
    <property type="match status" value="1"/>
</dbReference>
<evidence type="ECO:0000256" key="6">
    <source>
        <dbReference type="ARBA" id="ARBA00022490"/>
    </source>
</evidence>
<dbReference type="GO" id="GO:0006420">
    <property type="term" value="P:arginyl-tRNA aminoacylation"/>
    <property type="evidence" value="ECO:0007669"/>
    <property type="project" value="UniProtKB-UniRule"/>
</dbReference>
<dbReference type="CDD" id="cd07956">
    <property type="entry name" value="Anticodon_Ia_Arg"/>
    <property type="match status" value="1"/>
</dbReference>
<evidence type="ECO:0000259" key="15">
    <source>
        <dbReference type="SMART" id="SM00836"/>
    </source>
</evidence>
<dbReference type="SMART" id="SM00836">
    <property type="entry name" value="DALR_1"/>
    <property type="match status" value="1"/>
</dbReference>
<dbReference type="InterPro" id="IPR014729">
    <property type="entry name" value="Rossmann-like_a/b/a_fold"/>
</dbReference>
<dbReference type="PROSITE" id="PS00178">
    <property type="entry name" value="AA_TRNA_LIGASE_I"/>
    <property type="match status" value="1"/>
</dbReference>
<dbReference type="InterPro" id="IPR001412">
    <property type="entry name" value="aa-tRNA-synth_I_CS"/>
</dbReference>
<dbReference type="SUPFAM" id="SSF47323">
    <property type="entry name" value="Anticodon-binding domain of a subclass of class I aminoacyl-tRNA synthetases"/>
    <property type="match status" value="1"/>
</dbReference>
<dbReference type="InterPro" id="IPR009080">
    <property type="entry name" value="tRNAsynth_Ia_anticodon-bd"/>
</dbReference>
<evidence type="ECO:0000256" key="5">
    <source>
        <dbReference type="ARBA" id="ARBA00020262"/>
    </source>
</evidence>
<dbReference type="GO" id="GO:0005524">
    <property type="term" value="F:ATP binding"/>
    <property type="evidence" value="ECO:0007669"/>
    <property type="project" value="UniProtKB-KW"/>
</dbReference>